<dbReference type="InterPro" id="IPR000835">
    <property type="entry name" value="HTH_MarR-typ"/>
</dbReference>
<dbReference type="AlphaFoldDB" id="B1ZWU2"/>
<evidence type="ECO:0000256" key="3">
    <source>
        <dbReference type="ARBA" id="ARBA00023163"/>
    </source>
</evidence>
<dbReference type="Pfam" id="PF01047">
    <property type="entry name" value="MarR"/>
    <property type="match status" value="1"/>
</dbReference>
<dbReference type="SUPFAM" id="SSF46785">
    <property type="entry name" value="Winged helix' DNA-binding domain"/>
    <property type="match status" value="1"/>
</dbReference>
<evidence type="ECO:0000313" key="6">
    <source>
        <dbReference type="Proteomes" id="UP000007013"/>
    </source>
</evidence>
<sequence length="168" mass="17970">MDRETLAFQTLLAVARQRDGLDESRCRLVLELLSTARQVRATLQAEMAKLAITEVKLGILVALFILDPAPATPADLAAHTSGTRSAVTEALDQLAAAGLVQRERDTGDRRVIHVHLTPKGRGAADEAIGRFLARIGEIARDVDLASEEPVLAACAQLNAGAMRISPSR</sequence>
<keyword evidence="2" id="KW-0238">DNA-binding</keyword>
<dbReference type="PROSITE" id="PS50995">
    <property type="entry name" value="HTH_MARR_2"/>
    <property type="match status" value="1"/>
</dbReference>
<keyword evidence="3" id="KW-0804">Transcription</keyword>
<organism evidence="5 6">
    <name type="scientific">Opitutus terrae (strain DSM 11246 / JCM 15787 / PB90-1)</name>
    <dbReference type="NCBI Taxonomy" id="452637"/>
    <lineage>
        <taxon>Bacteria</taxon>
        <taxon>Pseudomonadati</taxon>
        <taxon>Verrucomicrobiota</taxon>
        <taxon>Opitutia</taxon>
        <taxon>Opitutales</taxon>
        <taxon>Opitutaceae</taxon>
        <taxon>Opitutus</taxon>
    </lineage>
</organism>
<dbReference type="InterPro" id="IPR036390">
    <property type="entry name" value="WH_DNA-bd_sf"/>
</dbReference>
<reference evidence="5 6" key="1">
    <citation type="journal article" date="2011" name="J. Bacteriol.">
        <title>Genome sequence of the verrucomicrobium Opitutus terrae PB90-1, an abundant inhabitant of rice paddy soil ecosystems.</title>
        <authorList>
            <person name="van Passel M.W."/>
            <person name="Kant R."/>
            <person name="Palva A."/>
            <person name="Copeland A."/>
            <person name="Lucas S."/>
            <person name="Lapidus A."/>
            <person name="Glavina del Rio T."/>
            <person name="Pitluck S."/>
            <person name="Goltsman E."/>
            <person name="Clum A."/>
            <person name="Sun H."/>
            <person name="Schmutz J."/>
            <person name="Larimer F.W."/>
            <person name="Land M.L."/>
            <person name="Hauser L."/>
            <person name="Kyrpides N."/>
            <person name="Mikhailova N."/>
            <person name="Richardson P.P."/>
            <person name="Janssen P.H."/>
            <person name="de Vos W.M."/>
            <person name="Smidt H."/>
        </authorList>
    </citation>
    <scope>NUCLEOTIDE SEQUENCE [LARGE SCALE GENOMIC DNA]</scope>
    <source>
        <strain evidence="6">DSM 11246 / JCM 15787 / PB90-1</strain>
    </source>
</reference>
<dbReference type="GO" id="GO:0003677">
    <property type="term" value="F:DNA binding"/>
    <property type="evidence" value="ECO:0007669"/>
    <property type="project" value="UniProtKB-KW"/>
</dbReference>
<keyword evidence="1" id="KW-0805">Transcription regulation</keyword>
<dbReference type="GO" id="GO:0006950">
    <property type="term" value="P:response to stress"/>
    <property type="evidence" value="ECO:0007669"/>
    <property type="project" value="TreeGrafter"/>
</dbReference>
<dbReference type="InterPro" id="IPR036388">
    <property type="entry name" value="WH-like_DNA-bd_sf"/>
</dbReference>
<protein>
    <submittedName>
        <fullName evidence="5">Transcriptional regulator, MarR family</fullName>
    </submittedName>
</protein>
<dbReference type="InterPro" id="IPR039422">
    <property type="entry name" value="MarR/SlyA-like"/>
</dbReference>
<dbReference type="PRINTS" id="PR00598">
    <property type="entry name" value="HTHMARR"/>
</dbReference>
<dbReference type="STRING" id="452637.Oter_0931"/>
<dbReference type="PANTHER" id="PTHR33164">
    <property type="entry name" value="TRANSCRIPTIONAL REGULATOR, MARR FAMILY"/>
    <property type="match status" value="1"/>
</dbReference>
<dbReference type="HOGENOM" id="CLU_1509142_0_0_0"/>
<accession>B1ZWU2</accession>
<dbReference type="GO" id="GO:0003700">
    <property type="term" value="F:DNA-binding transcription factor activity"/>
    <property type="evidence" value="ECO:0007669"/>
    <property type="project" value="InterPro"/>
</dbReference>
<dbReference type="KEGG" id="ote:Oter_0931"/>
<dbReference type="OrthoDB" id="9799747at2"/>
<proteinExistence type="predicted"/>
<evidence type="ECO:0000259" key="4">
    <source>
        <dbReference type="PROSITE" id="PS50995"/>
    </source>
</evidence>
<evidence type="ECO:0000313" key="5">
    <source>
        <dbReference type="EMBL" id="ACB74219.1"/>
    </source>
</evidence>
<dbReference type="eggNOG" id="COG1846">
    <property type="taxonomic scope" value="Bacteria"/>
</dbReference>
<dbReference type="RefSeq" id="WP_012373757.1">
    <property type="nucleotide sequence ID" value="NC_010571.1"/>
</dbReference>
<dbReference type="EMBL" id="CP001032">
    <property type="protein sequence ID" value="ACB74219.1"/>
    <property type="molecule type" value="Genomic_DNA"/>
</dbReference>
<gene>
    <name evidence="5" type="ordered locus">Oter_0931</name>
</gene>
<dbReference type="InterPro" id="IPR023187">
    <property type="entry name" value="Tscrpt_reg_MarR-type_CS"/>
</dbReference>
<feature type="domain" description="HTH marR-type" evidence="4">
    <location>
        <begin position="25"/>
        <end position="159"/>
    </location>
</feature>
<dbReference type="Gene3D" id="1.10.10.10">
    <property type="entry name" value="Winged helix-like DNA-binding domain superfamily/Winged helix DNA-binding domain"/>
    <property type="match status" value="1"/>
</dbReference>
<dbReference type="PANTHER" id="PTHR33164:SF43">
    <property type="entry name" value="HTH-TYPE TRANSCRIPTIONAL REPRESSOR YETL"/>
    <property type="match status" value="1"/>
</dbReference>
<dbReference type="Proteomes" id="UP000007013">
    <property type="component" value="Chromosome"/>
</dbReference>
<dbReference type="PROSITE" id="PS01117">
    <property type="entry name" value="HTH_MARR_1"/>
    <property type="match status" value="1"/>
</dbReference>
<dbReference type="SMART" id="SM00347">
    <property type="entry name" value="HTH_MARR"/>
    <property type="match status" value="1"/>
</dbReference>
<evidence type="ECO:0000256" key="1">
    <source>
        <dbReference type="ARBA" id="ARBA00023015"/>
    </source>
</evidence>
<evidence type="ECO:0000256" key="2">
    <source>
        <dbReference type="ARBA" id="ARBA00023125"/>
    </source>
</evidence>
<name>B1ZWU2_OPITP</name>
<keyword evidence="6" id="KW-1185">Reference proteome</keyword>